<dbReference type="EMBL" id="OU892283">
    <property type="protein sequence ID" value="CAG9771878.1"/>
    <property type="molecule type" value="Genomic_DNA"/>
</dbReference>
<feature type="transmembrane region" description="Helical" evidence="1">
    <location>
        <begin position="150"/>
        <end position="167"/>
    </location>
</feature>
<gene>
    <name evidence="2" type="ORF">CEUTPL_LOCUS12303</name>
</gene>
<reference evidence="2" key="1">
    <citation type="submission" date="2022-01" db="EMBL/GenBank/DDBJ databases">
        <authorList>
            <person name="King R."/>
        </authorList>
    </citation>
    <scope>NUCLEOTIDE SEQUENCE</scope>
</reference>
<sequence>MEDDHEELLQYTDDESVSEAEDNCYPIDKPQDRYLLPITFFPHSKSDFFFTLALLILSSISLLIVLPLYINAINLGGNVYSLTVFNVPFSTIILSVVLITMSFLSSKFKNKDLLSMPVHFWKLLQLSCVYLSCAYLYLYGSDRNRVLCHLQDPIKGIVLVFALLYYFFFCRNLMGLHRIFSTTTVIVGLFIAVDYGLCDEFVCRGFDRIKLADDAGPWSWRTHSIWTALYILSLILFAALFTLLDRHLAPEYEVMPTNIISPSFLNTISRQITASTSNEEPECQDNEPFNEAPMQKSAVHFAFWLHIFVWVLIMFTFWIDFIPGIGKGDTISESLNYTIQGIMCHFSHGLDNNSVCKNVLWYSLAFQLSYVTFVISALKFLMLSQSAVFTIASTSFALPVIGLWWTLFYASPSGALVWSPKIRGEFVCSVIGLPIVSIGLGLLCKAHFEDVRRPRSVLWRHQDA</sequence>
<dbReference type="Proteomes" id="UP001152799">
    <property type="component" value="Chromosome 7"/>
</dbReference>
<protein>
    <submittedName>
        <fullName evidence="2">Uncharacterized protein</fullName>
    </submittedName>
</protein>
<name>A0A9N9MWF2_9CUCU</name>
<keyword evidence="3" id="KW-1185">Reference proteome</keyword>
<feature type="transmembrane region" description="Helical" evidence="1">
    <location>
        <begin position="359"/>
        <end position="381"/>
    </location>
</feature>
<dbReference type="OrthoDB" id="6355263at2759"/>
<keyword evidence="1" id="KW-1133">Transmembrane helix</keyword>
<keyword evidence="1" id="KW-0472">Membrane</keyword>
<feature type="transmembrane region" description="Helical" evidence="1">
    <location>
        <begin position="225"/>
        <end position="244"/>
    </location>
</feature>
<feature type="transmembrane region" description="Helical" evidence="1">
    <location>
        <begin position="82"/>
        <end position="106"/>
    </location>
</feature>
<evidence type="ECO:0000256" key="1">
    <source>
        <dbReference type="SAM" id="Phobius"/>
    </source>
</evidence>
<accession>A0A9N9MWF2</accession>
<feature type="transmembrane region" description="Helical" evidence="1">
    <location>
        <begin position="388"/>
        <end position="410"/>
    </location>
</feature>
<proteinExistence type="predicted"/>
<evidence type="ECO:0000313" key="2">
    <source>
        <dbReference type="EMBL" id="CAG9771878.1"/>
    </source>
</evidence>
<organism evidence="2 3">
    <name type="scientific">Ceutorhynchus assimilis</name>
    <name type="common">cabbage seed weevil</name>
    <dbReference type="NCBI Taxonomy" id="467358"/>
    <lineage>
        <taxon>Eukaryota</taxon>
        <taxon>Metazoa</taxon>
        <taxon>Ecdysozoa</taxon>
        <taxon>Arthropoda</taxon>
        <taxon>Hexapoda</taxon>
        <taxon>Insecta</taxon>
        <taxon>Pterygota</taxon>
        <taxon>Neoptera</taxon>
        <taxon>Endopterygota</taxon>
        <taxon>Coleoptera</taxon>
        <taxon>Polyphaga</taxon>
        <taxon>Cucujiformia</taxon>
        <taxon>Curculionidae</taxon>
        <taxon>Ceutorhynchinae</taxon>
        <taxon>Ceutorhynchus</taxon>
    </lineage>
</organism>
<keyword evidence="1" id="KW-0812">Transmembrane</keyword>
<feature type="transmembrane region" description="Helical" evidence="1">
    <location>
        <begin position="118"/>
        <end position="138"/>
    </location>
</feature>
<feature type="transmembrane region" description="Helical" evidence="1">
    <location>
        <begin position="422"/>
        <end position="443"/>
    </location>
</feature>
<evidence type="ECO:0000313" key="3">
    <source>
        <dbReference type="Proteomes" id="UP001152799"/>
    </source>
</evidence>
<feature type="transmembrane region" description="Helical" evidence="1">
    <location>
        <begin position="301"/>
        <end position="319"/>
    </location>
</feature>
<dbReference type="AlphaFoldDB" id="A0A9N9MWF2"/>
<feature type="transmembrane region" description="Helical" evidence="1">
    <location>
        <begin position="48"/>
        <end position="70"/>
    </location>
</feature>